<feature type="domain" description="Ion transport" evidence="15">
    <location>
        <begin position="41"/>
        <end position="138"/>
    </location>
</feature>
<keyword evidence="3" id="KW-0109">Calcium transport</keyword>
<keyword evidence="6" id="KW-0677">Repeat</keyword>
<evidence type="ECO:0000256" key="8">
    <source>
        <dbReference type="ARBA" id="ARBA00022882"/>
    </source>
</evidence>
<dbReference type="Gene3D" id="1.20.120.350">
    <property type="entry name" value="Voltage-gated potassium channels. Chain C"/>
    <property type="match status" value="1"/>
</dbReference>
<keyword evidence="10" id="KW-0406">Ion transport</keyword>
<evidence type="ECO:0000256" key="2">
    <source>
        <dbReference type="ARBA" id="ARBA00022448"/>
    </source>
</evidence>
<organism evidence="16 17">
    <name type="scientific">Liparis tanakae</name>
    <name type="common">Tanaka's snailfish</name>
    <dbReference type="NCBI Taxonomy" id="230148"/>
    <lineage>
        <taxon>Eukaryota</taxon>
        <taxon>Metazoa</taxon>
        <taxon>Chordata</taxon>
        <taxon>Craniata</taxon>
        <taxon>Vertebrata</taxon>
        <taxon>Euteleostomi</taxon>
        <taxon>Actinopterygii</taxon>
        <taxon>Neopterygii</taxon>
        <taxon>Teleostei</taxon>
        <taxon>Neoteleostei</taxon>
        <taxon>Acanthomorphata</taxon>
        <taxon>Eupercaria</taxon>
        <taxon>Perciformes</taxon>
        <taxon>Cottioidei</taxon>
        <taxon>Cottales</taxon>
        <taxon>Liparidae</taxon>
        <taxon>Liparis</taxon>
    </lineage>
</organism>
<proteinExistence type="predicted"/>
<dbReference type="InterPro" id="IPR027359">
    <property type="entry name" value="Volt_channel_dom_sf"/>
</dbReference>
<evidence type="ECO:0000256" key="13">
    <source>
        <dbReference type="ARBA" id="ARBA00023303"/>
    </source>
</evidence>
<protein>
    <submittedName>
        <fullName evidence="16">Dihydropyridine-sensitive L-type skeletal muscle calcium channel subunit alpha-1</fullName>
    </submittedName>
</protein>
<keyword evidence="11 14" id="KW-0472">Membrane</keyword>
<dbReference type="GO" id="GO:0098703">
    <property type="term" value="P:calcium ion import across plasma membrane"/>
    <property type="evidence" value="ECO:0007669"/>
    <property type="project" value="TreeGrafter"/>
</dbReference>
<evidence type="ECO:0000313" key="16">
    <source>
        <dbReference type="EMBL" id="TNN31584.1"/>
    </source>
</evidence>
<evidence type="ECO:0000313" key="17">
    <source>
        <dbReference type="Proteomes" id="UP000314294"/>
    </source>
</evidence>
<dbReference type="InterPro" id="IPR005821">
    <property type="entry name" value="Ion_trans_dom"/>
</dbReference>
<dbReference type="GO" id="GO:0008331">
    <property type="term" value="F:high voltage-gated calcium channel activity"/>
    <property type="evidence" value="ECO:0007669"/>
    <property type="project" value="TreeGrafter"/>
</dbReference>
<evidence type="ECO:0000256" key="6">
    <source>
        <dbReference type="ARBA" id="ARBA00022737"/>
    </source>
</evidence>
<dbReference type="InterPro" id="IPR050599">
    <property type="entry name" value="VDCC_alpha-1_subunit"/>
</dbReference>
<evidence type="ECO:0000256" key="12">
    <source>
        <dbReference type="ARBA" id="ARBA00023157"/>
    </source>
</evidence>
<dbReference type="SUPFAM" id="SSF81324">
    <property type="entry name" value="Voltage-gated potassium channels"/>
    <property type="match status" value="1"/>
</dbReference>
<evidence type="ECO:0000256" key="7">
    <source>
        <dbReference type="ARBA" id="ARBA00022837"/>
    </source>
</evidence>
<dbReference type="Proteomes" id="UP000314294">
    <property type="component" value="Unassembled WGS sequence"/>
</dbReference>
<dbReference type="GO" id="GO:0005891">
    <property type="term" value="C:voltage-gated calcium channel complex"/>
    <property type="evidence" value="ECO:0007669"/>
    <property type="project" value="TreeGrafter"/>
</dbReference>
<keyword evidence="9 14" id="KW-1133">Transmembrane helix</keyword>
<dbReference type="PANTHER" id="PTHR45628:SF9">
    <property type="entry name" value="VOLTAGE-DEPENDENT L-TYPE CALCIUM CHANNEL SUBUNIT ALPHA-1S"/>
    <property type="match status" value="1"/>
</dbReference>
<dbReference type="Gene3D" id="1.10.287.70">
    <property type="match status" value="1"/>
</dbReference>
<keyword evidence="17" id="KW-1185">Reference proteome</keyword>
<keyword evidence="7" id="KW-0106">Calcium</keyword>
<keyword evidence="4" id="KW-0107">Calcium channel</keyword>
<comment type="caution">
    <text evidence="16">The sequence shown here is derived from an EMBL/GenBank/DDBJ whole genome shotgun (WGS) entry which is preliminary data.</text>
</comment>
<dbReference type="Pfam" id="PF00520">
    <property type="entry name" value="Ion_trans"/>
    <property type="match status" value="1"/>
</dbReference>
<feature type="transmembrane region" description="Helical" evidence="14">
    <location>
        <begin position="52"/>
        <end position="71"/>
    </location>
</feature>
<evidence type="ECO:0000256" key="10">
    <source>
        <dbReference type="ARBA" id="ARBA00023065"/>
    </source>
</evidence>
<dbReference type="EMBL" id="SRLO01003326">
    <property type="protein sequence ID" value="TNN31584.1"/>
    <property type="molecule type" value="Genomic_DNA"/>
</dbReference>
<evidence type="ECO:0000256" key="1">
    <source>
        <dbReference type="ARBA" id="ARBA00004141"/>
    </source>
</evidence>
<feature type="transmembrane region" description="Helical" evidence="14">
    <location>
        <begin position="20"/>
        <end position="40"/>
    </location>
</feature>
<name>A0A4Z2ET81_9TELE</name>
<dbReference type="OrthoDB" id="8872560at2759"/>
<evidence type="ECO:0000256" key="9">
    <source>
        <dbReference type="ARBA" id="ARBA00022989"/>
    </source>
</evidence>
<keyword evidence="2" id="KW-0813">Transport</keyword>
<sequence>MTTYGAILHEGSFCRNSFNILDLLVVSVSLLSMGMESSAISVVKILRTIGNIVLVTMLLDFMFACIGVQLFKGKFYACTDPDKMTEETCKGWYIRYQEGALHELEVRPREWTNAGLNFDNILNGMLALFTISTFEGWPK</sequence>
<dbReference type="PANTHER" id="PTHR45628">
    <property type="entry name" value="VOLTAGE-DEPENDENT CALCIUM CHANNEL TYPE A SUBUNIT ALPHA-1"/>
    <property type="match status" value="1"/>
</dbReference>
<keyword evidence="8" id="KW-0851">Voltage-gated channel</keyword>
<keyword evidence="5 14" id="KW-0812">Transmembrane</keyword>
<evidence type="ECO:0000256" key="3">
    <source>
        <dbReference type="ARBA" id="ARBA00022568"/>
    </source>
</evidence>
<evidence type="ECO:0000259" key="15">
    <source>
        <dbReference type="Pfam" id="PF00520"/>
    </source>
</evidence>
<gene>
    <name evidence="16" type="primary">CAC1S_0</name>
    <name evidence="16" type="ORF">EYF80_058263</name>
</gene>
<keyword evidence="12" id="KW-1015">Disulfide bond</keyword>
<evidence type="ECO:0000256" key="5">
    <source>
        <dbReference type="ARBA" id="ARBA00022692"/>
    </source>
</evidence>
<dbReference type="AlphaFoldDB" id="A0A4Z2ET81"/>
<evidence type="ECO:0000256" key="14">
    <source>
        <dbReference type="SAM" id="Phobius"/>
    </source>
</evidence>
<reference evidence="16 17" key="1">
    <citation type="submission" date="2019-03" db="EMBL/GenBank/DDBJ databases">
        <title>First draft genome of Liparis tanakae, snailfish: a comprehensive survey of snailfish specific genes.</title>
        <authorList>
            <person name="Kim W."/>
            <person name="Song I."/>
            <person name="Jeong J.-H."/>
            <person name="Kim D."/>
            <person name="Kim S."/>
            <person name="Ryu S."/>
            <person name="Song J.Y."/>
            <person name="Lee S.K."/>
        </authorList>
    </citation>
    <scope>NUCLEOTIDE SEQUENCE [LARGE SCALE GENOMIC DNA]</scope>
    <source>
        <tissue evidence="16">Muscle</tissue>
    </source>
</reference>
<comment type="subcellular location">
    <subcellularLocation>
        <location evidence="1">Membrane</location>
        <topology evidence="1">Multi-pass membrane protein</topology>
    </subcellularLocation>
</comment>
<evidence type="ECO:0000256" key="4">
    <source>
        <dbReference type="ARBA" id="ARBA00022673"/>
    </source>
</evidence>
<keyword evidence="13" id="KW-0407">Ion channel</keyword>
<accession>A0A4Z2ET81</accession>
<evidence type="ECO:0000256" key="11">
    <source>
        <dbReference type="ARBA" id="ARBA00023136"/>
    </source>
</evidence>